<sequence length="300" mass="34383">MKKLLKYIGILLGIILFIWFILFLFPLSSDSERAFFEGDEGTLVIAHRGGLDHAPENTLEAFSYARTIGVDILEYDVFITADGELVVIHDETVDRTTDGTGRVNEMTLEEIQSLDAGYHFQNESGEHEYRNTGVYIPTVEEVFQEFSNVRQLIELKATNDPERYEEMIQEMWRLIQEYDMHDTVLIASFDHEINLRFNEVADGSVAIGAGEQETRQFVTLHKAFLNLVYQPTADAFQLPVEQEGFNLADWKLIRGAENRGMDVYYWTINNEATMRDLIDLGAHGIMTDNPELLIDILNED</sequence>
<dbReference type="Gene3D" id="3.20.20.190">
    <property type="entry name" value="Phosphatidylinositol (PI) phosphodiesterase"/>
    <property type="match status" value="1"/>
</dbReference>
<keyword evidence="1" id="KW-1133">Transmembrane helix</keyword>
<dbReference type="Proteomes" id="UP000199433">
    <property type="component" value="Unassembled WGS sequence"/>
</dbReference>
<accession>A0A1G9A3M1</accession>
<evidence type="ECO:0000313" key="4">
    <source>
        <dbReference type="Proteomes" id="UP000199433"/>
    </source>
</evidence>
<dbReference type="GO" id="GO:0008081">
    <property type="term" value="F:phosphoric diester hydrolase activity"/>
    <property type="evidence" value="ECO:0007669"/>
    <property type="project" value="InterPro"/>
</dbReference>
<keyword evidence="1" id="KW-0812">Transmembrane</keyword>
<dbReference type="PANTHER" id="PTHR46211:SF14">
    <property type="entry name" value="GLYCEROPHOSPHODIESTER PHOSPHODIESTERASE"/>
    <property type="match status" value="1"/>
</dbReference>
<dbReference type="AlphaFoldDB" id="A0A1G9A3M1"/>
<name>A0A1G9A3M1_9LACT</name>
<keyword evidence="4" id="KW-1185">Reference proteome</keyword>
<evidence type="ECO:0000313" key="3">
    <source>
        <dbReference type="EMBL" id="SDK21989.1"/>
    </source>
</evidence>
<dbReference type="Pfam" id="PF03009">
    <property type="entry name" value="GDPD"/>
    <property type="match status" value="1"/>
</dbReference>
<dbReference type="PROSITE" id="PS51704">
    <property type="entry name" value="GP_PDE"/>
    <property type="match status" value="1"/>
</dbReference>
<dbReference type="EMBL" id="FNFK01000018">
    <property type="protein sequence ID" value="SDK21989.1"/>
    <property type="molecule type" value="Genomic_DNA"/>
</dbReference>
<dbReference type="CDD" id="cd08561">
    <property type="entry name" value="GDPD_cytoplasmic_ScUgpQ2_like"/>
    <property type="match status" value="1"/>
</dbReference>
<gene>
    <name evidence="3" type="ORF">SAMN04488098_10182</name>
</gene>
<dbReference type="OrthoDB" id="384721at2"/>
<dbReference type="STRING" id="426701.SAMN04488098_10182"/>
<dbReference type="InterPro" id="IPR017946">
    <property type="entry name" value="PLC-like_Pdiesterase_TIM-brl"/>
</dbReference>
<reference evidence="4" key="1">
    <citation type="submission" date="2016-10" db="EMBL/GenBank/DDBJ databases">
        <authorList>
            <person name="Varghese N."/>
            <person name="Submissions S."/>
        </authorList>
    </citation>
    <scope>NUCLEOTIDE SEQUENCE [LARGE SCALE GENOMIC DNA]</scope>
    <source>
        <strain evidence="4">DSM 19181</strain>
    </source>
</reference>
<evidence type="ECO:0000259" key="2">
    <source>
        <dbReference type="PROSITE" id="PS51704"/>
    </source>
</evidence>
<dbReference type="RefSeq" id="WP_091266512.1">
    <property type="nucleotide sequence ID" value="NZ_FNFK01000018.1"/>
</dbReference>
<keyword evidence="1" id="KW-0472">Membrane</keyword>
<evidence type="ECO:0000256" key="1">
    <source>
        <dbReference type="SAM" id="Phobius"/>
    </source>
</evidence>
<dbReference type="InterPro" id="IPR030395">
    <property type="entry name" value="GP_PDE_dom"/>
</dbReference>
<dbReference type="SUPFAM" id="SSF51695">
    <property type="entry name" value="PLC-like phosphodiesterases"/>
    <property type="match status" value="1"/>
</dbReference>
<organism evidence="3 4">
    <name type="scientific">Alkalibacterium thalassium</name>
    <dbReference type="NCBI Taxonomy" id="426701"/>
    <lineage>
        <taxon>Bacteria</taxon>
        <taxon>Bacillati</taxon>
        <taxon>Bacillota</taxon>
        <taxon>Bacilli</taxon>
        <taxon>Lactobacillales</taxon>
        <taxon>Carnobacteriaceae</taxon>
        <taxon>Alkalibacterium</taxon>
    </lineage>
</organism>
<proteinExistence type="predicted"/>
<protein>
    <submittedName>
        <fullName evidence="3">Glycerophosphoryl diester phosphodiesterase</fullName>
    </submittedName>
</protein>
<feature type="transmembrane region" description="Helical" evidence="1">
    <location>
        <begin position="7"/>
        <end position="27"/>
    </location>
</feature>
<feature type="domain" description="GP-PDE" evidence="2">
    <location>
        <begin position="42"/>
        <end position="297"/>
    </location>
</feature>
<dbReference type="PANTHER" id="PTHR46211">
    <property type="entry name" value="GLYCEROPHOSPHORYL DIESTER PHOSPHODIESTERASE"/>
    <property type="match status" value="1"/>
</dbReference>
<dbReference type="GO" id="GO:0006629">
    <property type="term" value="P:lipid metabolic process"/>
    <property type="evidence" value="ECO:0007669"/>
    <property type="project" value="InterPro"/>
</dbReference>